<name>A0A6C2YRF3_9BACT</name>
<keyword evidence="2" id="KW-1185">Reference proteome</keyword>
<proteinExistence type="predicted"/>
<dbReference type="KEGG" id="tim:GMBLW1_49550"/>
<dbReference type="Proteomes" id="UP000464378">
    <property type="component" value="Chromosome"/>
</dbReference>
<dbReference type="EMBL" id="LR586016">
    <property type="protein sequence ID" value="VIP04238.1"/>
    <property type="molecule type" value="Genomic_DNA"/>
</dbReference>
<gene>
    <name evidence="1" type="ORF">GMBLW1_49550</name>
</gene>
<protein>
    <submittedName>
        <fullName evidence="1">Uncharacterized protein</fullName>
    </submittedName>
</protein>
<dbReference type="AlphaFoldDB" id="A0A6C2YRF3"/>
<dbReference type="RefSeq" id="WP_162659347.1">
    <property type="nucleotide sequence ID" value="NZ_LR593887.1"/>
</dbReference>
<accession>A0A6C2YRF3</accession>
<sequence>MLYYPKIPGSRAAPSGRCVAFEKYDGTNLHWDWDADFGWVSFGTRRDAFDWSDHGIAAFAEAHPDLADATRIFEANWAHSLAATLAGLPAERLGASVRCFTEFFGPSSFAGRHLRHEPKELRLIDVESESAGMWFPDDFLRDFGHLAIARVIASGKLTGQFADEIRRGKFPLAEGVICKGVHRQRQADGRVMESLWMVKIKTDAYQARLRQAFADRWEEFWE</sequence>
<dbReference type="EMBL" id="LR593887">
    <property type="protein sequence ID" value="VTS05840.1"/>
    <property type="molecule type" value="Genomic_DNA"/>
</dbReference>
<evidence type="ECO:0000313" key="2">
    <source>
        <dbReference type="Proteomes" id="UP000464378"/>
    </source>
</evidence>
<reference evidence="1" key="1">
    <citation type="submission" date="2019-04" db="EMBL/GenBank/DDBJ databases">
        <authorList>
            <consortium name="Science for Life Laboratories"/>
        </authorList>
    </citation>
    <scope>NUCLEOTIDE SEQUENCE</scope>
    <source>
        <strain evidence="1">MBLW1</strain>
    </source>
</reference>
<dbReference type="InParanoid" id="A0A6C2YRF3"/>
<organism evidence="1">
    <name type="scientific">Tuwongella immobilis</name>
    <dbReference type="NCBI Taxonomy" id="692036"/>
    <lineage>
        <taxon>Bacteria</taxon>
        <taxon>Pseudomonadati</taxon>
        <taxon>Planctomycetota</taxon>
        <taxon>Planctomycetia</taxon>
        <taxon>Gemmatales</taxon>
        <taxon>Gemmataceae</taxon>
        <taxon>Tuwongella</taxon>
    </lineage>
</organism>
<evidence type="ECO:0000313" key="1">
    <source>
        <dbReference type="EMBL" id="VIP04238.1"/>
    </source>
</evidence>